<evidence type="ECO:0000313" key="2">
    <source>
        <dbReference type="Proteomes" id="UP000504633"/>
    </source>
</evidence>
<gene>
    <name evidence="3" type="primary">LOC111602581</name>
</gene>
<dbReference type="OMA" id="ETICRIN"/>
<reference evidence="3" key="1">
    <citation type="submission" date="2025-08" db="UniProtKB">
        <authorList>
            <consortium name="RefSeq"/>
        </authorList>
    </citation>
    <scope>IDENTIFICATION</scope>
    <source>
        <strain evidence="3">15085-1641.00</strain>
        <tissue evidence="3">Whole body</tissue>
    </source>
</reference>
<accession>A0A6J1M612</accession>
<dbReference type="KEGG" id="dhe:111602581"/>
<feature type="compositionally biased region" description="Basic and acidic residues" evidence="1">
    <location>
        <begin position="14"/>
        <end position="25"/>
    </location>
</feature>
<proteinExistence type="predicted"/>
<sequence length="183" mass="21802">METTMDSAILAIGDKTEQSEHEKPEKSLNIRNFNVEFKNYFSLLLMGNPTPADVGNVEYPIEWFGMETICRINEPTRYQFHCLGPQKTKPQNVNSFHFFMTINAKFLMREVRKLLRNERWLSKYVVIGPLKGPLDTTRYDPEETYMRNAVYTVINAEWLREKDIIFPYLFYLHSEHVKRNLRR</sequence>
<dbReference type="RefSeq" id="XP_023175505.2">
    <property type="nucleotide sequence ID" value="XM_023319737.2"/>
</dbReference>
<keyword evidence="2" id="KW-1185">Reference proteome</keyword>
<feature type="region of interest" description="Disordered" evidence="1">
    <location>
        <begin position="1"/>
        <end position="25"/>
    </location>
</feature>
<evidence type="ECO:0000256" key="1">
    <source>
        <dbReference type="SAM" id="MobiDB-lite"/>
    </source>
</evidence>
<dbReference type="OrthoDB" id="7864837at2759"/>
<dbReference type="AlphaFoldDB" id="A0A6J1M612"/>
<dbReference type="Proteomes" id="UP000504633">
    <property type="component" value="Unplaced"/>
</dbReference>
<organism evidence="2 3">
    <name type="scientific">Drosophila hydei</name>
    <name type="common">Fruit fly</name>
    <dbReference type="NCBI Taxonomy" id="7224"/>
    <lineage>
        <taxon>Eukaryota</taxon>
        <taxon>Metazoa</taxon>
        <taxon>Ecdysozoa</taxon>
        <taxon>Arthropoda</taxon>
        <taxon>Hexapoda</taxon>
        <taxon>Insecta</taxon>
        <taxon>Pterygota</taxon>
        <taxon>Neoptera</taxon>
        <taxon>Endopterygota</taxon>
        <taxon>Diptera</taxon>
        <taxon>Brachycera</taxon>
        <taxon>Muscomorpha</taxon>
        <taxon>Ephydroidea</taxon>
        <taxon>Drosophilidae</taxon>
        <taxon>Drosophila</taxon>
    </lineage>
</organism>
<evidence type="ECO:0000313" key="3">
    <source>
        <dbReference type="RefSeq" id="XP_023175505.2"/>
    </source>
</evidence>
<protein>
    <submittedName>
        <fullName evidence="3">Uncharacterized protein LOC111602581</fullName>
    </submittedName>
</protein>
<name>A0A6J1M612_DROHY</name>
<dbReference type="GeneID" id="111602581"/>